<evidence type="ECO:0000256" key="2">
    <source>
        <dbReference type="ARBA" id="ARBA00022574"/>
    </source>
</evidence>
<dbReference type="OrthoDB" id="4899631at2759"/>
<gene>
    <name evidence="6" type="ORF">CINCED_3A010783</name>
</gene>
<dbReference type="InterPro" id="IPR036322">
    <property type="entry name" value="WD40_repeat_dom_sf"/>
</dbReference>
<dbReference type="SUPFAM" id="SSF47473">
    <property type="entry name" value="EF-hand"/>
    <property type="match status" value="1"/>
</dbReference>
<evidence type="ECO:0000313" key="6">
    <source>
        <dbReference type="EMBL" id="VVC39396.1"/>
    </source>
</evidence>
<dbReference type="SUPFAM" id="SSF50960">
    <property type="entry name" value="TolB, C-terminal domain"/>
    <property type="match status" value="1"/>
</dbReference>
<dbReference type="SMART" id="SM00320">
    <property type="entry name" value="WD40"/>
    <property type="match status" value="7"/>
</dbReference>
<dbReference type="InterPro" id="IPR001680">
    <property type="entry name" value="WD40_rpt"/>
</dbReference>
<dbReference type="Proteomes" id="UP000325440">
    <property type="component" value="Unassembled WGS sequence"/>
</dbReference>
<protein>
    <recommendedName>
        <fullName evidence="5">Cilia- and flagella-associated protein 251</fullName>
    </recommendedName>
</protein>
<keyword evidence="2" id="KW-0853">WD repeat</keyword>
<dbReference type="InterPro" id="IPR011992">
    <property type="entry name" value="EF-hand-dom_pair"/>
</dbReference>
<name>A0A5E4N642_9HEMI</name>
<dbReference type="SUPFAM" id="SSF50978">
    <property type="entry name" value="WD40 repeat-like"/>
    <property type="match status" value="1"/>
</dbReference>
<comment type="subcellular location">
    <subcellularLocation>
        <location evidence="1">Cell projection</location>
        <location evidence="1">Cilium</location>
    </subcellularLocation>
</comment>
<dbReference type="Gene3D" id="2.130.10.10">
    <property type="entry name" value="YVTN repeat-like/Quinoprotein amine dehydrogenase"/>
    <property type="match status" value="2"/>
</dbReference>
<accession>A0A5E4N642</accession>
<reference evidence="6 7" key="1">
    <citation type="submission" date="2019-08" db="EMBL/GenBank/DDBJ databases">
        <authorList>
            <person name="Alioto T."/>
            <person name="Alioto T."/>
            <person name="Gomez Garrido J."/>
        </authorList>
    </citation>
    <scope>NUCLEOTIDE SEQUENCE [LARGE SCALE GENOMIC DNA]</scope>
</reference>
<dbReference type="PANTHER" id="PTHR13720">
    <property type="entry name" value="WD-40 REPEAT PROTEIN"/>
    <property type="match status" value="1"/>
</dbReference>
<proteinExistence type="predicted"/>
<evidence type="ECO:0000256" key="5">
    <source>
        <dbReference type="ARBA" id="ARBA00040994"/>
    </source>
</evidence>
<dbReference type="Gene3D" id="1.10.238.10">
    <property type="entry name" value="EF-hand"/>
    <property type="match status" value="1"/>
</dbReference>
<keyword evidence="4" id="KW-0966">Cell projection</keyword>
<sequence length="964" mass="110224">MNSKKITVKKNNRMPIQILKNPEKSKILHDEKNKMPFEIQWSFGWNSELGLISISPKGKESNKYQIFFTNAHVGIILECDKTNNKSKTMKMLTGHPNSISSFDVNADGRWLVTVNKGTLETYSMIIVWDTLSRTPVFTSVLPLNMGISIAKFSIDSKYLITVSVDLVNYEEQTIDLWDWTLGVEESTFSTKLNNNFDPIIHLTCCLENPNFYCFTTKKRIFFMTLVKLDIPIYRISNIGRYLNIKNKKQSKFDYTQSAYLTEFRQVISASTGGIVSVWDDTDLYAPKLKNKPETNDKQFLKSIKLDDYCITTITCWKDTVITGNTNGDVFFYNKSLIYQYRLKKFIGNSIVSIIMINANETDNKKGTSRDTDTNINETSGNGHEHLFKGHTSISQASKTFTAQEKFKSDQFFISMRNCKIFVVDIFEERYTQLFEKCEDQLITTLEVHPKQNYLILGNSIGVLVMYNYKTKMLIANSCADDHNLQKVKDSQITCIKYSPNGMYLCYGRADGYFLFVDPTSLKFAIGTPFNWHGSSIRHITFSETSNYVVYTDSSFGIYLYGMLSLNEFGVKYYGCSEMHTATVLGISVKENETSLMVYSTGADHKIAIFGFDKTRDEHLKLVKVMKTEWLSEPRGMMKMSNSGELNLIISSNDLRLSVWDDNRCIRTTMGVNLETPIRIMKESPVDKNLIFFCNDTDIGILRKPIDGNPYKNAAVLGSGTKLIDIGLSWNAENVFSISESSSSVLMWLFRPNYLNELEKNGGKGLKAYSCLLEGGENGSELAMLKEYFYTVQLANNPNPETTVFENFVDVCEISFLMRSMGCYPSEKELSNMIYELYMRKENEIDHPNTLITFEEFVILYLNYKPQIKLKIEDIRNAFDAMVVNDYGEKEIFTRESFVHTMTNQGSKMNFRELEFILHTLLKTTSDISSGSTENIETILSALPLTFTFKDILDLFGFQDSATGE</sequence>
<keyword evidence="7" id="KW-1185">Reference proteome</keyword>
<keyword evidence="3" id="KW-0677">Repeat</keyword>
<dbReference type="Pfam" id="PF00400">
    <property type="entry name" value="WD40"/>
    <property type="match status" value="1"/>
</dbReference>
<dbReference type="AlphaFoldDB" id="A0A5E4N642"/>
<evidence type="ECO:0000256" key="4">
    <source>
        <dbReference type="ARBA" id="ARBA00023273"/>
    </source>
</evidence>
<dbReference type="EMBL" id="CABPRJ010001895">
    <property type="protein sequence ID" value="VVC39396.1"/>
    <property type="molecule type" value="Genomic_DNA"/>
</dbReference>
<dbReference type="InterPro" id="IPR015943">
    <property type="entry name" value="WD40/YVTN_repeat-like_dom_sf"/>
</dbReference>
<dbReference type="InterPro" id="IPR050630">
    <property type="entry name" value="WD_repeat_EMAP"/>
</dbReference>
<evidence type="ECO:0000256" key="3">
    <source>
        <dbReference type="ARBA" id="ARBA00022737"/>
    </source>
</evidence>
<evidence type="ECO:0000313" key="7">
    <source>
        <dbReference type="Proteomes" id="UP000325440"/>
    </source>
</evidence>
<dbReference type="PANTHER" id="PTHR13720:SF13">
    <property type="entry name" value="CILIA- AND FLAGELLA-ASSOCIATED PROTEIN 251"/>
    <property type="match status" value="1"/>
</dbReference>
<dbReference type="GO" id="GO:0031514">
    <property type="term" value="C:motile cilium"/>
    <property type="evidence" value="ECO:0007669"/>
    <property type="project" value="TreeGrafter"/>
</dbReference>
<organism evidence="6 7">
    <name type="scientific">Cinara cedri</name>
    <dbReference type="NCBI Taxonomy" id="506608"/>
    <lineage>
        <taxon>Eukaryota</taxon>
        <taxon>Metazoa</taxon>
        <taxon>Ecdysozoa</taxon>
        <taxon>Arthropoda</taxon>
        <taxon>Hexapoda</taxon>
        <taxon>Insecta</taxon>
        <taxon>Pterygota</taxon>
        <taxon>Neoptera</taxon>
        <taxon>Paraneoptera</taxon>
        <taxon>Hemiptera</taxon>
        <taxon>Sternorrhyncha</taxon>
        <taxon>Aphidomorpha</taxon>
        <taxon>Aphidoidea</taxon>
        <taxon>Aphididae</taxon>
        <taxon>Lachninae</taxon>
        <taxon>Cinara</taxon>
    </lineage>
</organism>
<evidence type="ECO:0000256" key="1">
    <source>
        <dbReference type="ARBA" id="ARBA00004138"/>
    </source>
</evidence>